<dbReference type="EMBL" id="MK545217">
    <property type="protein sequence ID" value="QFF91264.1"/>
    <property type="molecule type" value="mRNA"/>
</dbReference>
<name>A0A5J6SG30_POTMO</name>
<keyword evidence="9" id="KW-0325">Glycoprotein</keyword>
<dbReference type="PANTHER" id="PTHR14647:SF56">
    <property type="entry name" value="GALACTOSYLCERAMIDE SULFOTRANSFERASE"/>
    <property type="match status" value="1"/>
</dbReference>
<dbReference type="InterPro" id="IPR027417">
    <property type="entry name" value="P-loop_NTPase"/>
</dbReference>
<dbReference type="GO" id="GO:0001733">
    <property type="term" value="F:galactosylceramide sulfotransferase activity"/>
    <property type="evidence" value="ECO:0007669"/>
    <property type="project" value="InterPro"/>
</dbReference>
<accession>A0A5J6SG30</accession>
<evidence type="ECO:0000256" key="7">
    <source>
        <dbReference type="ARBA" id="ARBA00023034"/>
    </source>
</evidence>
<dbReference type="PANTHER" id="PTHR14647">
    <property type="entry name" value="GALACTOSE-3-O-SULFOTRANSFERASE"/>
    <property type="match status" value="1"/>
</dbReference>
<keyword evidence="3 11" id="KW-0808">Transferase</keyword>
<evidence type="ECO:0000256" key="1">
    <source>
        <dbReference type="ARBA" id="ARBA00004323"/>
    </source>
</evidence>
<comment type="similarity">
    <text evidence="2">Belongs to the galactose-3-O-sulfotransferase family.</text>
</comment>
<dbReference type="Gene3D" id="3.40.50.300">
    <property type="entry name" value="P-loop containing nucleotide triphosphate hydrolases"/>
    <property type="match status" value="1"/>
</dbReference>
<keyword evidence="7" id="KW-0333">Golgi apparatus</keyword>
<keyword evidence="4 10" id="KW-0812">Transmembrane</keyword>
<sequence length="413" mass="47691">MKFQENFLWSWKHMYRGLLMFVIAMSLFILLYTIYNTHSPPPLRCARPRPPSHSGTPTACTPRWDLLFLKTHKTGSSTILNVLLRFAERRGLSVALPAAGRHDFAYPAPFSRRAVAGFTPDSCFNLVASHMRFEPGEVSHLQPLERTYFTILRHPARLFESSFRYFGPSVPLTWAIPGPNKMATFLRHPWTYYRPNAYNAHYLRNLQFFDLGYNKDMDANHPALPSIFQALEDRFPLVMLTEYFDESMVLLKELLCWDLDDVVYFRLNARDPNDRPPLNPALEELALSWNELDSLLYAHFNRTFWRKVEAFGHRRMAWEVAQLRWANGKMAEACLEGRGPVKAGLVREASLKPWQPAGGRGNILGYNLRPNIEEAHRDLCVAMLTPEMQYLSRMGASLWRVKAWSALRGILGL</sequence>
<keyword evidence="6 10" id="KW-1133">Transmembrane helix</keyword>
<evidence type="ECO:0000256" key="3">
    <source>
        <dbReference type="ARBA" id="ARBA00022679"/>
    </source>
</evidence>
<comment type="subcellular location">
    <subcellularLocation>
        <location evidence="1">Golgi apparatus membrane</location>
        <topology evidence="1">Single-pass type II membrane protein</topology>
    </subcellularLocation>
</comment>
<evidence type="ECO:0000256" key="5">
    <source>
        <dbReference type="ARBA" id="ARBA00022968"/>
    </source>
</evidence>
<organism evidence="11">
    <name type="scientific">Potamotrygon motoro</name>
    <name type="common">Ocellate river stingray</name>
    <name type="synonym">Taeniura motoro</name>
    <dbReference type="NCBI Taxonomy" id="86373"/>
    <lineage>
        <taxon>Eukaryota</taxon>
        <taxon>Metazoa</taxon>
        <taxon>Chordata</taxon>
        <taxon>Craniata</taxon>
        <taxon>Vertebrata</taxon>
        <taxon>Chondrichthyes</taxon>
        <taxon>Elasmobranchii</taxon>
        <taxon>Batoidea</taxon>
        <taxon>Myliobatiformes</taxon>
        <taxon>Potamotrygonidae</taxon>
        <taxon>Potamotrygon</taxon>
    </lineage>
</organism>
<proteinExistence type="evidence at transcript level"/>
<gene>
    <name evidence="11" type="primary">GAL3ST1</name>
</gene>
<dbReference type="AlphaFoldDB" id="A0A5J6SG30"/>
<protein>
    <submittedName>
        <fullName evidence="11">Galactose-3-O-sulfotransferase 1 2 isoform 1</fullName>
    </submittedName>
</protein>
<reference evidence="11" key="1">
    <citation type="submission" date="2019-02" db="EMBL/GenBank/DDBJ databases">
        <authorList>
            <person name="Vechtova P."/>
            <person name="Dzyuba B."/>
            <person name="Dzyuba V."/>
            <person name="Silveira A.N."/>
            <person name="Silveira R.V."/>
            <person name="Fussy Z."/>
            <person name="Grubhoffer L."/>
            <person name="Rodina M."/>
            <person name="Sterba J."/>
        </authorList>
    </citation>
    <scope>NUCLEOTIDE SEQUENCE</scope>
</reference>
<dbReference type="InterPro" id="IPR009729">
    <property type="entry name" value="Gal-3-0_sulfotransfrase"/>
</dbReference>
<dbReference type="GO" id="GO:0042552">
    <property type="term" value="P:myelination"/>
    <property type="evidence" value="ECO:0007669"/>
    <property type="project" value="TreeGrafter"/>
</dbReference>
<evidence type="ECO:0000256" key="4">
    <source>
        <dbReference type="ARBA" id="ARBA00022692"/>
    </source>
</evidence>
<dbReference type="GO" id="GO:0006682">
    <property type="term" value="P:galactosylceramide biosynthetic process"/>
    <property type="evidence" value="ECO:0007669"/>
    <property type="project" value="TreeGrafter"/>
</dbReference>
<evidence type="ECO:0000256" key="8">
    <source>
        <dbReference type="ARBA" id="ARBA00023136"/>
    </source>
</evidence>
<feature type="transmembrane region" description="Helical" evidence="10">
    <location>
        <begin position="18"/>
        <end position="35"/>
    </location>
</feature>
<evidence type="ECO:0000256" key="9">
    <source>
        <dbReference type="ARBA" id="ARBA00023180"/>
    </source>
</evidence>
<keyword evidence="8 10" id="KW-0472">Membrane</keyword>
<dbReference type="GO" id="GO:0000139">
    <property type="term" value="C:Golgi membrane"/>
    <property type="evidence" value="ECO:0007669"/>
    <property type="project" value="UniProtKB-SubCell"/>
</dbReference>
<evidence type="ECO:0000313" key="11">
    <source>
        <dbReference type="EMBL" id="QFF91264.1"/>
    </source>
</evidence>
<keyword evidence="5" id="KW-0735">Signal-anchor</keyword>
<evidence type="ECO:0000256" key="2">
    <source>
        <dbReference type="ARBA" id="ARBA00008124"/>
    </source>
</evidence>
<evidence type="ECO:0000256" key="10">
    <source>
        <dbReference type="SAM" id="Phobius"/>
    </source>
</evidence>
<dbReference type="Pfam" id="PF06990">
    <property type="entry name" value="Gal-3-0_sulfotr"/>
    <property type="match status" value="1"/>
</dbReference>
<evidence type="ECO:0000256" key="6">
    <source>
        <dbReference type="ARBA" id="ARBA00022989"/>
    </source>
</evidence>
<dbReference type="SUPFAM" id="SSF52540">
    <property type="entry name" value="P-loop containing nucleoside triphosphate hydrolases"/>
    <property type="match status" value="1"/>
</dbReference>